<dbReference type="InterPro" id="IPR029063">
    <property type="entry name" value="SAM-dependent_MTases_sf"/>
</dbReference>
<proteinExistence type="predicted"/>
<evidence type="ECO:0000313" key="2">
    <source>
        <dbReference type="EMBL" id="RCW30070.1"/>
    </source>
</evidence>
<keyword evidence="2" id="KW-0489">Methyltransferase</keyword>
<dbReference type="PANTHER" id="PTHR43591">
    <property type="entry name" value="METHYLTRANSFERASE"/>
    <property type="match status" value="1"/>
</dbReference>
<accession>A0A2T0X5W5</accession>
<dbReference type="OrthoDB" id="9808140at2"/>
<dbReference type="EMBL" id="QPIZ01000024">
    <property type="protein sequence ID" value="RCW30070.1"/>
    <property type="molecule type" value="Genomic_DNA"/>
</dbReference>
<sequence>MFFNLIRSKNLTLVNIISFEIFAVMSDFKELSYNSHKEHYKDNPDILGRLKRKSSIDYWRHERMYRLLTPLLNRKGAKWLTVGDGLGTDANWLQGNGQSVVASDISEYGLKAAAEGGYIQDYKLVNAESIDFVDDSFDYVFCKEAYHHFPRPYLAVYEMLRVASRAVVLIEPVDIGIQFPLMVFLKNLLEKVAPGMVNKVWKNRFSFETVGNYVYKISEREIEKVAMGIGLPMVAFKGINDFYTTKFDLKSSTGNKKLFRKVKGRIKLKDFLSRLGVIPYELEACVIFKKQPSPEVVANMKEQGFKVLSLPENPYLEGK</sequence>
<reference evidence="2 3" key="1">
    <citation type="submission" date="2018-07" db="EMBL/GenBank/DDBJ databases">
        <title>Freshwater and sediment microbial communities from various areas in North America, analyzing microbe dynamics in response to fracking.</title>
        <authorList>
            <person name="Lamendella R."/>
        </authorList>
    </citation>
    <scope>NUCLEOTIDE SEQUENCE [LARGE SCALE GENOMIC DNA]</scope>
    <source>
        <strain evidence="2 3">160A</strain>
    </source>
</reference>
<name>A0A2T0X5W5_9BACT</name>
<keyword evidence="2" id="KW-0808">Transferase</keyword>
<dbReference type="SUPFAM" id="SSF53335">
    <property type="entry name" value="S-adenosyl-L-methionine-dependent methyltransferases"/>
    <property type="match status" value="1"/>
</dbReference>
<dbReference type="InterPro" id="IPR013216">
    <property type="entry name" value="Methyltransf_11"/>
</dbReference>
<feature type="domain" description="Methyltransferase type 11" evidence="1">
    <location>
        <begin position="80"/>
        <end position="164"/>
    </location>
</feature>
<evidence type="ECO:0000313" key="3">
    <source>
        <dbReference type="Proteomes" id="UP000252733"/>
    </source>
</evidence>
<dbReference type="Pfam" id="PF08241">
    <property type="entry name" value="Methyltransf_11"/>
    <property type="match status" value="1"/>
</dbReference>
<dbReference type="Gene3D" id="3.40.50.150">
    <property type="entry name" value="Vaccinia Virus protein VP39"/>
    <property type="match status" value="1"/>
</dbReference>
<evidence type="ECO:0000259" key="1">
    <source>
        <dbReference type="Pfam" id="PF08241"/>
    </source>
</evidence>
<keyword evidence="3" id="KW-1185">Reference proteome</keyword>
<dbReference type="CDD" id="cd02440">
    <property type="entry name" value="AdoMet_MTases"/>
    <property type="match status" value="1"/>
</dbReference>
<dbReference type="GO" id="GO:0008757">
    <property type="term" value="F:S-adenosylmethionine-dependent methyltransferase activity"/>
    <property type="evidence" value="ECO:0007669"/>
    <property type="project" value="InterPro"/>
</dbReference>
<organism evidence="2 3">
    <name type="scientific">Marinilabilia salmonicolor</name>
    <dbReference type="NCBI Taxonomy" id="989"/>
    <lineage>
        <taxon>Bacteria</taxon>
        <taxon>Pseudomonadati</taxon>
        <taxon>Bacteroidota</taxon>
        <taxon>Bacteroidia</taxon>
        <taxon>Marinilabiliales</taxon>
        <taxon>Marinilabiliaceae</taxon>
        <taxon>Marinilabilia</taxon>
    </lineage>
</organism>
<dbReference type="GO" id="GO:0032259">
    <property type="term" value="P:methylation"/>
    <property type="evidence" value="ECO:0007669"/>
    <property type="project" value="UniProtKB-KW"/>
</dbReference>
<protein>
    <submittedName>
        <fullName evidence="2">Ubiquinone/menaquinone biosynthesis C-methylase UbiE</fullName>
    </submittedName>
</protein>
<dbReference type="AlphaFoldDB" id="A0A2T0X5W5"/>
<dbReference type="STRING" id="1168289.GCA_000259075_02524"/>
<keyword evidence="2" id="KW-0830">Ubiquinone</keyword>
<gene>
    <name evidence="2" type="ORF">DFO77_12482</name>
</gene>
<dbReference type="Proteomes" id="UP000252733">
    <property type="component" value="Unassembled WGS sequence"/>
</dbReference>
<comment type="caution">
    <text evidence="2">The sequence shown here is derived from an EMBL/GenBank/DDBJ whole genome shotgun (WGS) entry which is preliminary data.</text>
</comment>